<dbReference type="PANTHER" id="PTHR43976:SF16">
    <property type="entry name" value="SHORT-CHAIN DEHYDROGENASE_REDUCTASE FAMILY PROTEIN"/>
    <property type="match status" value="1"/>
</dbReference>
<name>A0ABR4AN80_9LECA</name>
<dbReference type="InterPro" id="IPR051911">
    <property type="entry name" value="SDR_oxidoreductase"/>
</dbReference>
<evidence type="ECO:0000256" key="2">
    <source>
        <dbReference type="ARBA" id="ARBA00023002"/>
    </source>
</evidence>
<keyword evidence="4" id="KW-1185">Reference proteome</keyword>
<gene>
    <name evidence="3" type="ORF">ABVK25_011748</name>
</gene>
<evidence type="ECO:0000313" key="4">
    <source>
        <dbReference type="Proteomes" id="UP001590951"/>
    </source>
</evidence>
<evidence type="ECO:0000313" key="3">
    <source>
        <dbReference type="EMBL" id="KAL2046563.1"/>
    </source>
</evidence>
<sequence>MVECLQQETTPFGIQSVIFEPGYYRTKIFSTENVKTAPSRIDDNEEIAKGIAGFVAATNGNQPGDLMKLVRRIMIIDVVNLEGMATGKSIPQRLPIGRDALATVKTKCEGTLKLCEEWGGLIVSTDIDGGE</sequence>
<comment type="caution">
    <text evidence="3">The sequence shown here is derived from an EMBL/GenBank/DDBJ whole genome shotgun (WGS) entry which is preliminary data.</text>
</comment>
<comment type="similarity">
    <text evidence="1">Belongs to the short-chain dehydrogenases/reductases (SDR) family.</text>
</comment>
<keyword evidence="2" id="KW-0560">Oxidoreductase</keyword>
<proteinExistence type="inferred from homology"/>
<accession>A0ABR4AN80</accession>
<protein>
    <submittedName>
        <fullName evidence="3">Uncharacterized protein</fullName>
    </submittedName>
</protein>
<reference evidence="3 4" key="1">
    <citation type="submission" date="2024-09" db="EMBL/GenBank/DDBJ databases">
        <title>Rethinking Asexuality: The Enigmatic Case of Functional Sexual Genes in Lepraria (Stereocaulaceae).</title>
        <authorList>
            <person name="Doellman M."/>
            <person name="Sun Y."/>
            <person name="Barcenas-Pena A."/>
            <person name="Lumbsch H.T."/>
            <person name="Grewe F."/>
        </authorList>
    </citation>
    <scope>NUCLEOTIDE SEQUENCE [LARGE SCALE GENOMIC DNA]</scope>
    <source>
        <strain evidence="3 4">Grewe 0041</strain>
    </source>
</reference>
<dbReference type="Gene3D" id="3.40.50.720">
    <property type="entry name" value="NAD(P)-binding Rossmann-like Domain"/>
    <property type="match status" value="1"/>
</dbReference>
<dbReference type="Proteomes" id="UP001590951">
    <property type="component" value="Unassembled WGS sequence"/>
</dbReference>
<dbReference type="PANTHER" id="PTHR43976">
    <property type="entry name" value="SHORT CHAIN DEHYDROGENASE"/>
    <property type="match status" value="1"/>
</dbReference>
<dbReference type="EMBL" id="JBHFEH010000114">
    <property type="protein sequence ID" value="KAL2046563.1"/>
    <property type="molecule type" value="Genomic_DNA"/>
</dbReference>
<organism evidence="3 4">
    <name type="scientific">Lepraria finkii</name>
    <dbReference type="NCBI Taxonomy" id="1340010"/>
    <lineage>
        <taxon>Eukaryota</taxon>
        <taxon>Fungi</taxon>
        <taxon>Dikarya</taxon>
        <taxon>Ascomycota</taxon>
        <taxon>Pezizomycotina</taxon>
        <taxon>Lecanoromycetes</taxon>
        <taxon>OSLEUM clade</taxon>
        <taxon>Lecanoromycetidae</taxon>
        <taxon>Lecanorales</taxon>
        <taxon>Lecanorineae</taxon>
        <taxon>Stereocaulaceae</taxon>
        <taxon>Lepraria</taxon>
    </lineage>
</organism>
<evidence type="ECO:0000256" key="1">
    <source>
        <dbReference type="ARBA" id="ARBA00006484"/>
    </source>
</evidence>